<dbReference type="Proteomes" id="UP001212152">
    <property type="component" value="Unassembled WGS sequence"/>
</dbReference>
<feature type="domain" description="AB hydrolase-1" evidence="3">
    <location>
        <begin position="58"/>
        <end position="296"/>
    </location>
</feature>
<sequence>MLLPRPPLAGRLSAPARRLLPRRTFASAASASSSSSLLSSQIFSPTSTVDTRSQPQAPLVILHGLFGSKQNWRSLSKALANRLGTDVIPLDLRNHGESFHADAHDYETMAADVLAYVQKQGFDKINLMGHSMGGKVAMHFALSQQDMMNKLVIVDMAPTVGRPSSDFEVYLAGMNRVEAARVATKLEADRILAETIDSLPIRQFILTNLRAPHSGSSSPSHMSFRINLPVLESALANLWNFPLADTDVTWSGDALFIAGSKARYITPKKEPSITGFFPRAEIKYLDTGHWVHSEKPEEFLELVTKFLKK</sequence>
<dbReference type="AlphaFoldDB" id="A0AAD5XQ47"/>
<comment type="caution">
    <text evidence="4">The sequence shown here is derived from an EMBL/GenBank/DDBJ whole genome shotgun (WGS) entry which is preliminary data.</text>
</comment>
<evidence type="ECO:0000313" key="4">
    <source>
        <dbReference type="EMBL" id="KAJ3174596.1"/>
    </source>
</evidence>
<dbReference type="FunFam" id="3.40.50.1820:FF:000039">
    <property type="entry name" value="Esterase ybfF"/>
    <property type="match status" value="1"/>
</dbReference>
<comment type="similarity">
    <text evidence="1">Belongs to the AB hydrolase superfamily.</text>
</comment>
<evidence type="ECO:0000259" key="3">
    <source>
        <dbReference type="Pfam" id="PF00561"/>
    </source>
</evidence>
<dbReference type="PANTHER" id="PTHR46118">
    <property type="entry name" value="PROTEIN ABHD11"/>
    <property type="match status" value="1"/>
</dbReference>
<evidence type="ECO:0000256" key="2">
    <source>
        <dbReference type="ARBA" id="ARBA00022801"/>
    </source>
</evidence>
<protein>
    <submittedName>
        <fullName evidence="4">Alpha/beta hydrolase domain-containing protein 11</fullName>
    </submittedName>
</protein>
<dbReference type="GO" id="GO:0052689">
    <property type="term" value="F:carboxylic ester hydrolase activity"/>
    <property type="evidence" value="ECO:0007669"/>
    <property type="project" value="TreeGrafter"/>
</dbReference>
<dbReference type="EMBL" id="JADGJQ010000063">
    <property type="protein sequence ID" value="KAJ3174596.1"/>
    <property type="molecule type" value="Genomic_DNA"/>
</dbReference>
<dbReference type="SUPFAM" id="SSF53474">
    <property type="entry name" value="alpha/beta-Hydrolases"/>
    <property type="match status" value="1"/>
</dbReference>
<dbReference type="InterPro" id="IPR029058">
    <property type="entry name" value="AB_hydrolase_fold"/>
</dbReference>
<evidence type="ECO:0000256" key="1">
    <source>
        <dbReference type="ARBA" id="ARBA00008645"/>
    </source>
</evidence>
<dbReference type="PRINTS" id="PR00412">
    <property type="entry name" value="EPOXHYDRLASE"/>
</dbReference>
<dbReference type="InterPro" id="IPR000073">
    <property type="entry name" value="AB_hydrolase_1"/>
</dbReference>
<dbReference type="PANTHER" id="PTHR46118:SF4">
    <property type="entry name" value="PROTEIN ABHD11"/>
    <property type="match status" value="1"/>
</dbReference>
<accession>A0AAD5XQ47</accession>
<keyword evidence="2 4" id="KW-0378">Hydrolase</keyword>
<keyword evidence="5" id="KW-1185">Reference proteome</keyword>
<gene>
    <name evidence="4" type="primary">ABHD11</name>
    <name evidence="4" type="ORF">HDU87_007078</name>
</gene>
<dbReference type="Pfam" id="PF00561">
    <property type="entry name" value="Abhydrolase_1"/>
    <property type="match status" value="1"/>
</dbReference>
<dbReference type="GO" id="GO:0005739">
    <property type="term" value="C:mitochondrion"/>
    <property type="evidence" value="ECO:0007669"/>
    <property type="project" value="TreeGrafter"/>
</dbReference>
<evidence type="ECO:0000313" key="5">
    <source>
        <dbReference type="Proteomes" id="UP001212152"/>
    </source>
</evidence>
<name>A0AAD5XQ47_9FUNG</name>
<reference evidence="4" key="1">
    <citation type="submission" date="2020-05" db="EMBL/GenBank/DDBJ databases">
        <title>Phylogenomic resolution of chytrid fungi.</title>
        <authorList>
            <person name="Stajich J.E."/>
            <person name="Amses K."/>
            <person name="Simmons R."/>
            <person name="Seto K."/>
            <person name="Myers J."/>
            <person name="Bonds A."/>
            <person name="Quandt C.A."/>
            <person name="Barry K."/>
            <person name="Liu P."/>
            <person name="Grigoriev I."/>
            <person name="Longcore J.E."/>
            <person name="James T.Y."/>
        </authorList>
    </citation>
    <scope>NUCLEOTIDE SEQUENCE</scope>
    <source>
        <strain evidence="4">JEL0379</strain>
    </source>
</reference>
<organism evidence="4 5">
    <name type="scientific">Geranomyces variabilis</name>
    <dbReference type="NCBI Taxonomy" id="109894"/>
    <lineage>
        <taxon>Eukaryota</taxon>
        <taxon>Fungi</taxon>
        <taxon>Fungi incertae sedis</taxon>
        <taxon>Chytridiomycota</taxon>
        <taxon>Chytridiomycota incertae sedis</taxon>
        <taxon>Chytridiomycetes</taxon>
        <taxon>Spizellomycetales</taxon>
        <taxon>Powellomycetaceae</taxon>
        <taxon>Geranomyces</taxon>
    </lineage>
</organism>
<dbReference type="InterPro" id="IPR000639">
    <property type="entry name" value="Epox_hydrolase-like"/>
</dbReference>
<proteinExistence type="inferred from homology"/>
<dbReference type="Gene3D" id="3.40.50.1820">
    <property type="entry name" value="alpha/beta hydrolase"/>
    <property type="match status" value="1"/>
</dbReference>